<dbReference type="InterPro" id="IPR009606">
    <property type="entry name" value="DEAL/Modifying_wall_lignin1/2"/>
</dbReference>
<sequence length="180" mass="19606">MEKPPSSFFVIGFSIVATLTLASFASCMAAEFNRTSKKDLKLNGRFCFLPESEAFKLGVAGLICLIMAQIIGNTIICHSYWPKENRKSCSVKRPLLSTTLLISWASFGIAVVMMSGAISMSSRQEYGKGWVEGECYVVKDRIFVGAALLILINGASTIFSAAIARKSHPKGPTQINSQIR</sequence>
<evidence type="ECO:0000256" key="3">
    <source>
        <dbReference type="ARBA" id="ARBA00022729"/>
    </source>
</evidence>
<evidence type="ECO:0000256" key="6">
    <source>
        <dbReference type="ARBA" id="ARBA00029467"/>
    </source>
</evidence>
<dbReference type="GO" id="GO:0012505">
    <property type="term" value="C:endomembrane system"/>
    <property type="evidence" value="ECO:0007669"/>
    <property type="project" value="UniProtKB-SubCell"/>
</dbReference>
<comment type="subcellular location">
    <subcellularLocation>
        <location evidence="1">Endomembrane system</location>
        <topology evidence="1">Multi-pass membrane protein</topology>
    </subcellularLocation>
</comment>
<evidence type="ECO:0000256" key="1">
    <source>
        <dbReference type="ARBA" id="ARBA00004127"/>
    </source>
</evidence>
<name>A0AAV6P9X1_9ROSI</name>
<evidence type="ECO:0000256" key="4">
    <source>
        <dbReference type="ARBA" id="ARBA00022989"/>
    </source>
</evidence>
<protein>
    <submittedName>
        <fullName evidence="8">Protein MODIFYING WALL LIGNIN-1</fullName>
    </submittedName>
</protein>
<feature type="transmembrane region" description="Helical" evidence="7">
    <location>
        <begin position="59"/>
        <end position="81"/>
    </location>
</feature>
<accession>A0AAV6P9X1</accession>
<keyword evidence="4 7" id="KW-1133">Transmembrane helix</keyword>
<evidence type="ECO:0000256" key="5">
    <source>
        <dbReference type="ARBA" id="ARBA00023136"/>
    </source>
</evidence>
<feature type="transmembrane region" description="Helical" evidence="7">
    <location>
        <begin position="142"/>
        <end position="164"/>
    </location>
</feature>
<dbReference type="AlphaFoldDB" id="A0AAV6P9X1"/>
<comment type="similarity">
    <text evidence="6">Belongs to the DESIGUAL family.</text>
</comment>
<dbReference type="Proteomes" id="UP000685013">
    <property type="component" value="Chromosome 1"/>
</dbReference>
<dbReference type="PROSITE" id="PS51257">
    <property type="entry name" value="PROKAR_LIPOPROTEIN"/>
    <property type="match status" value="1"/>
</dbReference>
<comment type="caution">
    <text evidence="8">The sequence shown here is derived from an EMBL/GenBank/DDBJ whole genome shotgun (WGS) entry which is preliminary data.</text>
</comment>
<gene>
    <name evidence="8" type="primary">MWL1</name>
    <name evidence="8" type="ORF">SDJN03_01363</name>
</gene>
<dbReference type="InterPro" id="IPR052222">
    <property type="entry name" value="DESIGUAL"/>
</dbReference>
<reference evidence="8 9" key="1">
    <citation type="journal article" date="2021" name="Hortic Res">
        <title>The domestication of Cucurbita argyrosperma as revealed by the genome of its wild relative.</title>
        <authorList>
            <person name="Barrera-Redondo J."/>
            <person name="Sanchez-de la Vega G."/>
            <person name="Aguirre-Liguori J.A."/>
            <person name="Castellanos-Morales G."/>
            <person name="Gutierrez-Guerrero Y.T."/>
            <person name="Aguirre-Dugua X."/>
            <person name="Aguirre-Planter E."/>
            <person name="Tenaillon M.I."/>
            <person name="Lira-Saade R."/>
            <person name="Eguiarte L.E."/>
        </authorList>
    </citation>
    <scope>NUCLEOTIDE SEQUENCE [LARGE SCALE GENOMIC DNA]</scope>
    <source>
        <strain evidence="8">JBR-2021</strain>
    </source>
</reference>
<keyword evidence="5 7" id="KW-0472">Membrane</keyword>
<dbReference type="PANTHER" id="PTHR31769">
    <property type="entry name" value="OS07G0462200 PROTEIN-RELATED"/>
    <property type="match status" value="1"/>
</dbReference>
<keyword evidence="9" id="KW-1185">Reference proteome</keyword>
<proteinExistence type="inferred from homology"/>
<feature type="non-terminal residue" evidence="8">
    <location>
        <position position="1"/>
    </location>
</feature>
<keyword evidence="3" id="KW-0732">Signal</keyword>
<evidence type="ECO:0000256" key="7">
    <source>
        <dbReference type="SAM" id="Phobius"/>
    </source>
</evidence>
<dbReference type="EMBL" id="JAGKQH010000001">
    <property type="protein sequence ID" value="KAG6608021.1"/>
    <property type="molecule type" value="Genomic_DNA"/>
</dbReference>
<dbReference type="Pfam" id="PF06749">
    <property type="entry name" value="DUF1218"/>
    <property type="match status" value="1"/>
</dbReference>
<feature type="transmembrane region" description="Helical" evidence="7">
    <location>
        <begin position="101"/>
        <end position="122"/>
    </location>
</feature>
<evidence type="ECO:0000313" key="8">
    <source>
        <dbReference type="EMBL" id="KAG6608021.1"/>
    </source>
</evidence>
<evidence type="ECO:0000313" key="9">
    <source>
        <dbReference type="Proteomes" id="UP000685013"/>
    </source>
</evidence>
<keyword evidence="2 7" id="KW-0812">Transmembrane</keyword>
<organism evidence="8 9">
    <name type="scientific">Cucurbita argyrosperma subsp. sororia</name>
    <dbReference type="NCBI Taxonomy" id="37648"/>
    <lineage>
        <taxon>Eukaryota</taxon>
        <taxon>Viridiplantae</taxon>
        <taxon>Streptophyta</taxon>
        <taxon>Embryophyta</taxon>
        <taxon>Tracheophyta</taxon>
        <taxon>Spermatophyta</taxon>
        <taxon>Magnoliopsida</taxon>
        <taxon>eudicotyledons</taxon>
        <taxon>Gunneridae</taxon>
        <taxon>Pentapetalae</taxon>
        <taxon>rosids</taxon>
        <taxon>fabids</taxon>
        <taxon>Cucurbitales</taxon>
        <taxon>Cucurbitaceae</taxon>
        <taxon>Cucurbiteae</taxon>
        <taxon>Cucurbita</taxon>
    </lineage>
</organism>
<evidence type="ECO:0000256" key="2">
    <source>
        <dbReference type="ARBA" id="ARBA00022692"/>
    </source>
</evidence>